<dbReference type="Proteomes" id="UP000007110">
    <property type="component" value="Unassembled WGS sequence"/>
</dbReference>
<dbReference type="GO" id="GO:0007186">
    <property type="term" value="P:G protein-coupled receptor signaling pathway"/>
    <property type="evidence" value="ECO:0000318"/>
    <property type="project" value="GO_Central"/>
</dbReference>
<dbReference type="Gene3D" id="2.30.42.10">
    <property type="match status" value="1"/>
</dbReference>
<dbReference type="GeneID" id="764219"/>
<dbReference type="GO" id="GO:0035556">
    <property type="term" value="P:intracellular signal transduction"/>
    <property type="evidence" value="ECO:0007669"/>
    <property type="project" value="InterPro"/>
</dbReference>
<feature type="domain" description="DEP" evidence="3">
    <location>
        <begin position="36"/>
        <end position="111"/>
    </location>
</feature>
<evidence type="ECO:0000256" key="1">
    <source>
        <dbReference type="SAM" id="MobiDB-lite"/>
    </source>
</evidence>
<dbReference type="OMA" id="HMAEILV"/>
<dbReference type="InterPro" id="IPR036390">
    <property type="entry name" value="WH_DNA-bd_sf"/>
</dbReference>
<organism evidence="4 5">
    <name type="scientific">Strongylocentrotus purpuratus</name>
    <name type="common">Purple sea urchin</name>
    <dbReference type="NCBI Taxonomy" id="7668"/>
    <lineage>
        <taxon>Eukaryota</taxon>
        <taxon>Metazoa</taxon>
        <taxon>Echinodermata</taxon>
        <taxon>Eleutherozoa</taxon>
        <taxon>Echinozoa</taxon>
        <taxon>Echinoidea</taxon>
        <taxon>Euechinoidea</taxon>
        <taxon>Echinacea</taxon>
        <taxon>Camarodonta</taxon>
        <taxon>Echinidea</taxon>
        <taxon>Strongylocentrotidae</taxon>
        <taxon>Strongylocentrotus</taxon>
    </lineage>
</organism>
<dbReference type="SUPFAM" id="SSF50156">
    <property type="entry name" value="PDZ domain-like"/>
    <property type="match status" value="1"/>
</dbReference>
<name>A0A7M7NQI3_STRPU</name>
<sequence length="414" mass="46030">MRGKAKSFDGSAVLSLAAKAAGNILIVGEKLRHELKTSGTSLIQDRRHRLRNYQRCFVGKAVVDWIVQHEGIKDRAKAVELMNILQKYNIIHHVCDDHLFKDEMLFYRFRVDDNTFKDNRESRSIVHGTAIFHRVTSETSSSPLLKPHTEFGHKYADSFYGAELVSWLLRVNTCTSREEATRLGKDLLEADIIRHVTMDHHFKDERLLYNLNPVMTDLKLTDLTTLDQEASEEASGSGEAAMMASLTIPRDLQRKHSNSTSSDTSLEKASMTGSKQDIGSPDQNHNRLHLGGPSKDLDSPDTPTAPICTRSWGSFTPSELRHPESPFVKRQIKIVGDSVGFGLVIRGDGPTYVQTVDPEGPAAAAGLKVKEYLAVVNGIDVLEMNHNAVAKLILANPFELSLVMMILKDSVMGT</sequence>
<dbReference type="GO" id="GO:0005085">
    <property type="term" value="F:guanyl-nucleotide exchange factor activity"/>
    <property type="evidence" value="ECO:0000318"/>
    <property type="project" value="GO_Central"/>
</dbReference>
<reference evidence="5" key="1">
    <citation type="submission" date="2015-02" db="EMBL/GenBank/DDBJ databases">
        <title>Genome sequencing for Strongylocentrotus purpuratus.</title>
        <authorList>
            <person name="Murali S."/>
            <person name="Liu Y."/>
            <person name="Vee V."/>
            <person name="English A."/>
            <person name="Wang M."/>
            <person name="Skinner E."/>
            <person name="Han Y."/>
            <person name="Muzny D.M."/>
            <person name="Worley K.C."/>
            <person name="Gibbs R.A."/>
        </authorList>
    </citation>
    <scope>NUCLEOTIDE SEQUENCE</scope>
</reference>
<evidence type="ECO:0000259" key="2">
    <source>
        <dbReference type="PROSITE" id="PS50106"/>
    </source>
</evidence>
<dbReference type="InParanoid" id="A0A7M7NQI3"/>
<dbReference type="Pfam" id="PF00595">
    <property type="entry name" value="PDZ"/>
    <property type="match status" value="1"/>
</dbReference>
<dbReference type="OrthoDB" id="39497at2759"/>
<dbReference type="InterPro" id="IPR051832">
    <property type="entry name" value="mTOR-Rac_regulators"/>
</dbReference>
<dbReference type="InterPro" id="IPR036388">
    <property type="entry name" value="WH-like_DNA-bd_sf"/>
</dbReference>
<dbReference type="Pfam" id="PF00610">
    <property type="entry name" value="DEP"/>
    <property type="match status" value="2"/>
</dbReference>
<dbReference type="GO" id="GO:0005886">
    <property type="term" value="C:plasma membrane"/>
    <property type="evidence" value="ECO:0000318"/>
    <property type="project" value="GO_Central"/>
</dbReference>
<dbReference type="AlphaFoldDB" id="A0A7M7NQI3"/>
<dbReference type="EnsemblMetazoa" id="XM_030983258">
    <property type="protein sequence ID" value="XP_030839118"/>
    <property type="gene ID" value="LOC764219"/>
</dbReference>
<dbReference type="RefSeq" id="XP_030839118.1">
    <property type="nucleotide sequence ID" value="XM_030983258.1"/>
</dbReference>
<dbReference type="InterPro" id="IPR000591">
    <property type="entry name" value="DEP_dom"/>
</dbReference>
<dbReference type="Gene3D" id="1.10.10.10">
    <property type="entry name" value="Winged helix-like DNA-binding domain superfamily/Winged helix DNA-binding domain"/>
    <property type="match status" value="2"/>
</dbReference>
<dbReference type="PANTHER" id="PTHR22829">
    <property type="entry name" value="DEP DOMAIN PROTEIN"/>
    <property type="match status" value="1"/>
</dbReference>
<dbReference type="CDD" id="cd04371">
    <property type="entry name" value="DEP"/>
    <property type="match status" value="1"/>
</dbReference>
<feature type="domain" description="PDZ" evidence="2">
    <location>
        <begin position="331"/>
        <end position="408"/>
    </location>
</feature>
<feature type="compositionally biased region" description="Polar residues" evidence="1">
    <location>
        <begin position="271"/>
        <end position="283"/>
    </location>
</feature>
<dbReference type="PROSITE" id="PS50106">
    <property type="entry name" value="PDZ"/>
    <property type="match status" value="1"/>
</dbReference>
<dbReference type="CTD" id="64798"/>
<dbReference type="SMART" id="SM00049">
    <property type="entry name" value="DEP"/>
    <property type="match status" value="2"/>
</dbReference>
<dbReference type="KEGG" id="spu:764219"/>
<proteinExistence type="predicted"/>
<dbReference type="PROSITE" id="PS50186">
    <property type="entry name" value="DEP"/>
    <property type="match status" value="2"/>
</dbReference>
<evidence type="ECO:0000259" key="3">
    <source>
        <dbReference type="PROSITE" id="PS50186"/>
    </source>
</evidence>
<feature type="domain" description="DEP" evidence="3">
    <location>
        <begin position="139"/>
        <end position="213"/>
    </location>
</feature>
<dbReference type="GO" id="GO:0030291">
    <property type="term" value="F:protein serine/threonine kinase inhibitor activity"/>
    <property type="evidence" value="ECO:0000318"/>
    <property type="project" value="GO_Central"/>
</dbReference>
<dbReference type="GO" id="GO:0005096">
    <property type="term" value="F:GTPase activator activity"/>
    <property type="evidence" value="ECO:0000318"/>
    <property type="project" value="GO_Central"/>
</dbReference>
<feature type="region of interest" description="Disordered" evidence="1">
    <location>
        <begin position="248"/>
        <end position="309"/>
    </location>
</feature>
<dbReference type="SMART" id="SM00228">
    <property type="entry name" value="PDZ"/>
    <property type="match status" value="1"/>
</dbReference>
<dbReference type="SUPFAM" id="SSF46785">
    <property type="entry name" value="Winged helix' DNA-binding domain"/>
    <property type="match status" value="2"/>
</dbReference>
<reference evidence="4" key="2">
    <citation type="submission" date="2021-01" db="UniProtKB">
        <authorList>
            <consortium name="EnsemblMetazoa"/>
        </authorList>
    </citation>
    <scope>IDENTIFICATION</scope>
</reference>
<evidence type="ECO:0000313" key="4">
    <source>
        <dbReference type="EnsemblMetazoa" id="XP_030839118"/>
    </source>
</evidence>
<protein>
    <submittedName>
        <fullName evidence="4">Uncharacterized protein</fullName>
    </submittedName>
</protein>
<dbReference type="PANTHER" id="PTHR22829:SF16">
    <property type="entry name" value="PH DOMAIN-CONTAINING PROTEIN"/>
    <property type="match status" value="1"/>
</dbReference>
<dbReference type="InterPro" id="IPR036034">
    <property type="entry name" value="PDZ_sf"/>
</dbReference>
<keyword evidence="5" id="KW-1185">Reference proteome</keyword>
<accession>A0A7M7NQI3</accession>
<dbReference type="InterPro" id="IPR001478">
    <property type="entry name" value="PDZ"/>
</dbReference>
<dbReference type="GO" id="GO:0032007">
    <property type="term" value="P:negative regulation of TOR signaling"/>
    <property type="evidence" value="ECO:0000318"/>
    <property type="project" value="GO_Central"/>
</dbReference>
<evidence type="ECO:0000313" key="5">
    <source>
        <dbReference type="Proteomes" id="UP000007110"/>
    </source>
</evidence>